<evidence type="ECO:0000313" key="2">
    <source>
        <dbReference type="EMBL" id="CAK9044159.1"/>
    </source>
</evidence>
<accession>A0ABP0LY62</accession>
<dbReference type="EMBL" id="CAXAMN010014714">
    <property type="protein sequence ID" value="CAK9044090.1"/>
    <property type="molecule type" value="Genomic_DNA"/>
</dbReference>
<reference evidence="2 3" key="1">
    <citation type="submission" date="2024-02" db="EMBL/GenBank/DDBJ databases">
        <authorList>
            <person name="Chen Y."/>
            <person name="Shah S."/>
            <person name="Dougan E. K."/>
            <person name="Thang M."/>
            <person name="Chan C."/>
        </authorList>
    </citation>
    <scope>NUCLEOTIDE SEQUENCE [LARGE SCALE GENOMIC DNA]</scope>
</reference>
<gene>
    <name evidence="1" type="ORF">CCMP2556_LOCUS23254</name>
    <name evidence="2" type="ORF">CCMP2556_LOCUS23278</name>
</gene>
<organism evidence="2 3">
    <name type="scientific">Durusdinium trenchii</name>
    <dbReference type="NCBI Taxonomy" id="1381693"/>
    <lineage>
        <taxon>Eukaryota</taxon>
        <taxon>Sar</taxon>
        <taxon>Alveolata</taxon>
        <taxon>Dinophyceae</taxon>
        <taxon>Suessiales</taxon>
        <taxon>Symbiodiniaceae</taxon>
        <taxon>Durusdinium</taxon>
    </lineage>
</organism>
<keyword evidence="3" id="KW-1185">Reference proteome</keyword>
<sequence length="149" mass="15589">MAQAVRICLALLPFASASCILGSRDECGGNGVCVSDSFFDNDPFFNQCECDFCWSGAGSCDQNICIFLMIPVVFVVCICCAFCICCCCIGGTMRTMWKTQPQAVPPVVVGPAAYVDPTPPSMVVVEAKVVEPAAPVVVGATAVNETNAA</sequence>
<protein>
    <submittedName>
        <fullName evidence="2">Uncharacterized protein</fullName>
    </submittedName>
</protein>
<evidence type="ECO:0000313" key="3">
    <source>
        <dbReference type="Proteomes" id="UP001642484"/>
    </source>
</evidence>
<dbReference type="Proteomes" id="UP001642484">
    <property type="component" value="Unassembled WGS sequence"/>
</dbReference>
<proteinExistence type="predicted"/>
<dbReference type="EMBL" id="CAXAMN010014736">
    <property type="protein sequence ID" value="CAK9044159.1"/>
    <property type="molecule type" value="Genomic_DNA"/>
</dbReference>
<evidence type="ECO:0000313" key="1">
    <source>
        <dbReference type="EMBL" id="CAK9044090.1"/>
    </source>
</evidence>
<name>A0ABP0LY62_9DINO</name>
<dbReference type="PROSITE" id="PS51257">
    <property type="entry name" value="PROKAR_LIPOPROTEIN"/>
    <property type="match status" value="1"/>
</dbReference>
<comment type="caution">
    <text evidence="2">The sequence shown here is derived from an EMBL/GenBank/DDBJ whole genome shotgun (WGS) entry which is preliminary data.</text>
</comment>